<organism evidence="1">
    <name type="scientific">Medioppia subpectinata</name>
    <dbReference type="NCBI Taxonomy" id="1979941"/>
    <lineage>
        <taxon>Eukaryota</taxon>
        <taxon>Metazoa</taxon>
        <taxon>Ecdysozoa</taxon>
        <taxon>Arthropoda</taxon>
        <taxon>Chelicerata</taxon>
        <taxon>Arachnida</taxon>
        <taxon>Acari</taxon>
        <taxon>Acariformes</taxon>
        <taxon>Sarcoptiformes</taxon>
        <taxon>Oribatida</taxon>
        <taxon>Brachypylina</taxon>
        <taxon>Oppioidea</taxon>
        <taxon>Oppiidae</taxon>
        <taxon>Medioppia</taxon>
    </lineage>
</organism>
<proteinExistence type="predicted"/>
<dbReference type="Proteomes" id="UP000759131">
    <property type="component" value="Unassembled WGS sequence"/>
</dbReference>
<dbReference type="EMBL" id="OC879647">
    <property type="protein sequence ID" value="CAD7641311.1"/>
    <property type="molecule type" value="Genomic_DNA"/>
</dbReference>
<keyword evidence="2" id="KW-1185">Reference proteome</keyword>
<dbReference type="AlphaFoldDB" id="A0A7R9LGZ3"/>
<protein>
    <submittedName>
        <fullName evidence="1">Uncharacterized protein</fullName>
    </submittedName>
</protein>
<sequence length="37" mass="4381">MSDIESRDQMLPTLRSVSASRCLLWTKFLEVLSRRVR</sequence>
<reference evidence="1" key="1">
    <citation type="submission" date="2020-11" db="EMBL/GenBank/DDBJ databases">
        <authorList>
            <person name="Tran Van P."/>
        </authorList>
    </citation>
    <scope>NUCLEOTIDE SEQUENCE</scope>
</reference>
<evidence type="ECO:0000313" key="1">
    <source>
        <dbReference type="EMBL" id="CAD7641311.1"/>
    </source>
</evidence>
<name>A0A7R9LGZ3_9ACAR</name>
<accession>A0A7R9LGZ3</accession>
<dbReference type="EMBL" id="CAJPIZ010025072">
    <property type="protein sequence ID" value="CAG2118645.1"/>
    <property type="molecule type" value="Genomic_DNA"/>
</dbReference>
<evidence type="ECO:0000313" key="2">
    <source>
        <dbReference type="Proteomes" id="UP000759131"/>
    </source>
</evidence>
<gene>
    <name evidence="1" type="ORF">OSB1V03_LOCUS18596</name>
</gene>